<dbReference type="Proteomes" id="UP000094849">
    <property type="component" value="Unassembled WGS sequence"/>
</dbReference>
<keyword evidence="2" id="KW-0012">Acyltransferase</keyword>
<dbReference type="GO" id="GO:0016746">
    <property type="term" value="F:acyltransferase activity"/>
    <property type="evidence" value="ECO:0007669"/>
    <property type="project" value="UniProtKB-KW"/>
</dbReference>
<dbReference type="Pfam" id="PF08541">
    <property type="entry name" value="ACP_syn_III_C"/>
    <property type="match status" value="1"/>
</dbReference>
<sequence>MRAYITNTSAFLPNQPVENEQIEDVLGMVGGKPSRAKRLVLRSNGIKQRYYAIDPESGELSHSNAEMTALCVRRLFASEAELNQMQCLVSGTSIPDQVMPGHGLMVHGELGNQCCEVISTSGICLSGAAALKYAYLAVKSGEFKQAVSTGSELVSPVLRASHFEGESKYKIENLKKNPEIAFEKDFLRWMLSDGAGAFRVESEPNQRAEQPVVEIEWIEIYSYANELETCMYSGAEKLEDGSLESWKLYTQQGLIDHSVMSIKQDVKLLNENIVPMAVKETLKRVIAKTGLQADQVDYFLPHISSMYFDEKVYEALVELDFEIPRERWFTNLTNRGNTGSASIYIMLDELLKSGQLKSGERLLCFVPESGRFSSSFMLLSVV</sequence>
<dbReference type="AlphaFoldDB" id="A0A1E2UMI5"/>
<dbReference type="NCBIfam" id="NF005293">
    <property type="entry name" value="PRK06816.1"/>
    <property type="match status" value="1"/>
</dbReference>
<accession>A0A1E2UMI5</accession>
<comment type="caution">
    <text evidence="4">The sequence shown here is derived from an EMBL/GenBank/DDBJ whole genome shotgun (WGS) entry which is preliminary data.</text>
</comment>
<dbReference type="Gene3D" id="3.40.47.10">
    <property type="match status" value="2"/>
</dbReference>
<dbReference type="STRING" id="1818881.A3196_02630"/>
<proteinExistence type="predicted"/>
<evidence type="ECO:0000313" key="4">
    <source>
        <dbReference type="EMBL" id="ODB95744.1"/>
    </source>
</evidence>
<dbReference type="RefSeq" id="WP_069003525.1">
    <property type="nucleotide sequence ID" value="NZ_LVJX01000004.1"/>
</dbReference>
<reference evidence="4 5" key="1">
    <citation type="submission" date="2016-03" db="EMBL/GenBank/DDBJ databases">
        <title>Chemosynthetic sulphur-oxidizing symbionts of marine invertebrate animals are capable of nitrogen fixation.</title>
        <authorList>
            <person name="Petersen J.M."/>
            <person name="Kemper A."/>
            <person name="Gruber-Vodicka H."/>
            <person name="Cardini U."/>
            <person name="Geest Mvander."/>
            <person name="Kleiner M."/>
            <person name="Bulgheresi S."/>
            <person name="Fussmann M."/>
            <person name="Herbold C."/>
            <person name="Seah B.K.B."/>
            <person name="Antony C.Paul."/>
            <person name="Liu D."/>
            <person name="Belitz A."/>
            <person name="Weber M."/>
        </authorList>
    </citation>
    <scope>NUCLEOTIDE SEQUENCE [LARGE SCALE GENOMIC DNA]</scope>
    <source>
        <strain evidence="4">G_D</strain>
    </source>
</reference>
<dbReference type="InterPro" id="IPR016039">
    <property type="entry name" value="Thiolase-like"/>
</dbReference>
<evidence type="ECO:0000259" key="3">
    <source>
        <dbReference type="Pfam" id="PF08541"/>
    </source>
</evidence>
<gene>
    <name evidence="4" type="ORF">A3196_02630</name>
</gene>
<dbReference type="InterPro" id="IPR013747">
    <property type="entry name" value="ACP_syn_III_C"/>
</dbReference>
<keyword evidence="1" id="KW-0808">Transferase</keyword>
<protein>
    <recommendedName>
        <fullName evidence="3">Beta-ketoacyl-[acyl-carrier-protein] synthase III C-terminal domain-containing protein</fullName>
    </recommendedName>
</protein>
<dbReference type="SUPFAM" id="SSF53901">
    <property type="entry name" value="Thiolase-like"/>
    <property type="match status" value="1"/>
</dbReference>
<feature type="domain" description="Beta-ketoacyl-[acyl-carrier-protein] synthase III C-terminal" evidence="3">
    <location>
        <begin position="287"/>
        <end position="364"/>
    </location>
</feature>
<dbReference type="CDD" id="cd00827">
    <property type="entry name" value="init_cond_enzymes"/>
    <property type="match status" value="1"/>
</dbReference>
<organism evidence="4 5">
    <name type="scientific">Candidatus Thiodiazotropha endoloripes</name>
    <dbReference type="NCBI Taxonomy" id="1818881"/>
    <lineage>
        <taxon>Bacteria</taxon>
        <taxon>Pseudomonadati</taxon>
        <taxon>Pseudomonadota</taxon>
        <taxon>Gammaproteobacteria</taxon>
        <taxon>Chromatiales</taxon>
        <taxon>Sedimenticolaceae</taxon>
        <taxon>Candidatus Thiodiazotropha</taxon>
    </lineage>
</organism>
<dbReference type="GO" id="GO:0044550">
    <property type="term" value="P:secondary metabolite biosynthetic process"/>
    <property type="evidence" value="ECO:0007669"/>
    <property type="project" value="TreeGrafter"/>
</dbReference>
<evidence type="ECO:0000256" key="2">
    <source>
        <dbReference type="ARBA" id="ARBA00023315"/>
    </source>
</evidence>
<dbReference type="EMBL" id="LVJZ01000003">
    <property type="protein sequence ID" value="ODB95744.1"/>
    <property type="molecule type" value="Genomic_DNA"/>
</dbReference>
<evidence type="ECO:0000313" key="5">
    <source>
        <dbReference type="Proteomes" id="UP000094849"/>
    </source>
</evidence>
<name>A0A1E2UMI5_9GAMM</name>
<dbReference type="PANTHER" id="PTHR34069">
    <property type="entry name" value="3-OXOACYL-[ACYL-CARRIER-PROTEIN] SYNTHASE 3"/>
    <property type="match status" value="1"/>
</dbReference>
<keyword evidence="5" id="KW-1185">Reference proteome</keyword>
<evidence type="ECO:0000256" key="1">
    <source>
        <dbReference type="ARBA" id="ARBA00022679"/>
    </source>
</evidence>
<dbReference type="PANTHER" id="PTHR34069:SF3">
    <property type="entry name" value="ACYL-COA:ACYL-COA ALKYLTRANSFERASE"/>
    <property type="match status" value="1"/>
</dbReference>